<dbReference type="NCBIfam" id="TIGR00240">
    <property type="entry name" value="ATCase_reg"/>
    <property type="match status" value="1"/>
</dbReference>
<evidence type="ECO:0000313" key="10">
    <source>
        <dbReference type="EMBL" id="ADD08929.1"/>
    </source>
</evidence>
<dbReference type="STRING" id="439481.Aboo_1120"/>
<gene>
    <name evidence="7" type="primary">pyrI</name>
    <name evidence="10" type="ordered locus">Aboo_1120</name>
</gene>
<dbReference type="PANTHER" id="PTHR35805:SF1">
    <property type="entry name" value="ASPARTATE CARBAMOYLTRANSFERASE REGULATORY CHAIN"/>
    <property type="match status" value="1"/>
</dbReference>
<dbReference type="SUPFAM" id="SSF54893">
    <property type="entry name" value="Aspartate carbamoyltransferase, Regulatory-chain, N-terminal domain"/>
    <property type="match status" value="1"/>
</dbReference>
<protein>
    <recommendedName>
        <fullName evidence="3 7">Aspartate carbamoyltransferase regulatory chain</fullName>
    </recommendedName>
</protein>
<evidence type="ECO:0000256" key="4">
    <source>
        <dbReference type="ARBA" id="ARBA00022723"/>
    </source>
</evidence>
<feature type="domain" description="Aspartate carbamoyltransferase regulatory subunit C-terminal" evidence="9">
    <location>
        <begin position="101"/>
        <end position="149"/>
    </location>
</feature>
<keyword evidence="6 7" id="KW-0665">Pyrimidine biosynthesis</keyword>
<reference evidence="10" key="1">
    <citation type="submission" date="2010-02" db="EMBL/GenBank/DDBJ databases">
        <title>Complete sequence of Aciduliprofundum boonei T469.</title>
        <authorList>
            <consortium name="US DOE Joint Genome Institute"/>
            <person name="Lucas S."/>
            <person name="Copeland A."/>
            <person name="Lapidus A."/>
            <person name="Cheng J.-F."/>
            <person name="Bruce D."/>
            <person name="Goodwin L."/>
            <person name="Pitluck S."/>
            <person name="Saunders E."/>
            <person name="Detter J.C."/>
            <person name="Han C."/>
            <person name="Tapia R."/>
            <person name="Land M."/>
            <person name="Hauser L."/>
            <person name="Kyrpides N."/>
            <person name="Mikhailova N."/>
            <person name="Flores G."/>
            <person name="Reysenbach A.-L."/>
            <person name="Woyke T."/>
        </authorList>
    </citation>
    <scope>NUCLEOTIDE SEQUENCE</scope>
    <source>
        <strain evidence="10">T469</strain>
    </source>
</reference>
<accession>B5IFK2</accession>
<dbReference type="InterPro" id="IPR002801">
    <property type="entry name" value="Asp_carbamoylTrfase_reg"/>
</dbReference>
<dbReference type="InterPro" id="IPR020542">
    <property type="entry name" value="Asp_carbamoyltrfase_reg_C"/>
</dbReference>
<evidence type="ECO:0000256" key="1">
    <source>
        <dbReference type="ARBA" id="ARBA00002565"/>
    </source>
</evidence>
<dbReference type="Gene3D" id="3.30.70.140">
    <property type="entry name" value="Aspartate carbamoyltransferase regulatory subunit, N-terminal domain"/>
    <property type="match status" value="1"/>
</dbReference>
<dbReference type="Gene3D" id="2.30.30.20">
    <property type="entry name" value="Aspartate carbamoyltransferase regulatory subunit, C-terminal domain"/>
    <property type="match status" value="1"/>
</dbReference>
<feature type="domain" description="Aspartate carbamoyltransferase regulatory subunit N-terminal" evidence="8">
    <location>
        <begin position="6"/>
        <end position="97"/>
    </location>
</feature>
<dbReference type="Pfam" id="PF01948">
    <property type="entry name" value="PyrI"/>
    <property type="match status" value="1"/>
</dbReference>
<comment type="similarity">
    <text evidence="2 7">Belongs to the PyrI family.</text>
</comment>
<comment type="function">
    <text evidence="1 7">Involved in allosteric regulation of aspartate carbamoyltransferase.</text>
</comment>
<dbReference type="RefSeq" id="WP_008085686.1">
    <property type="nucleotide sequence ID" value="NC_013926.1"/>
</dbReference>
<keyword evidence="5 7" id="KW-0862">Zinc</keyword>
<dbReference type="OrthoDB" id="7000at2157"/>
<comment type="cofactor">
    <cofactor evidence="7">
        <name>Zn(2+)</name>
        <dbReference type="ChEBI" id="CHEBI:29105"/>
    </cofactor>
    <text evidence="7">Binds 1 zinc ion per subunit.</text>
</comment>
<dbReference type="PANTHER" id="PTHR35805">
    <property type="entry name" value="ASPARTATE CARBAMOYLTRANSFERASE REGULATORY CHAIN"/>
    <property type="match status" value="1"/>
</dbReference>
<dbReference type="GO" id="GO:0009347">
    <property type="term" value="C:aspartate carbamoyltransferase complex"/>
    <property type="evidence" value="ECO:0007669"/>
    <property type="project" value="InterPro"/>
</dbReference>
<dbReference type="GO" id="GO:0006221">
    <property type="term" value="P:pyrimidine nucleotide biosynthetic process"/>
    <property type="evidence" value="ECO:0007669"/>
    <property type="project" value="UniProtKB-UniRule"/>
</dbReference>
<feature type="binding site" evidence="7">
    <location>
        <position position="108"/>
    </location>
    <ligand>
        <name>Zn(2+)</name>
        <dbReference type="ChEBI" id="CHEBI:29105"/>
    </ligand>
</feature>
<name>B5IFK2_ACIB4</name>
<dbReference type="GO" id="GO:0046872">
    <property type="term" value="F:metal ion binding"/>
    <property type="evidence" value="ECO:0007669"/>
    <property type="project" value="UniProtKB-KW"/>
</dbReference>
<evidence type="ECO:0000256" key="5">
    <source>
        <dbReference type="ARBA" id="ARBA00022833"/>
    </source>
</evidence>
<dbReference type="Proteomes" id="UP000001400">
    <property type="component" value="Chromosome"/>
</dbReference>
<dbReference type="GeneID" id="8828080"/>
<dbReference type="AlphaFoldDB" id="B5IFK2"/>
<evidence type="ECO:0000256" key="6">
    <source>
        <dbReference type="ARBA" id="ARBA00022975"/>
    </source>
</evidence>
<proteinExistence type="inferred from homology"/>
<comment type="subunit">
    <text evidence="7">Contains catalytic and regulatory chains.</text>
</comment>
<evidence type="ECO:0000256" key="2">
    <source>
        <dbReference type="ARBA" id="ARBA00010498"/>
    </source>
</evidence>
<dbReference type="HAMAP" id="MF_00002">
    <property type="entry name" value="Asp_carb_tr_reg"/>
    <property type="match status" value="1"/>
</dbReference>
<evidence type="ECO:0000256" key="3">
    <source>
        <dbReference type="ARBA" id="ARBA00021764"/>
    </source>
</evidence>
<feature type="binding site" evidence="7">
    <location>
        <position position="137"/>
    </location>
    <ligand>
        <name>Zn(2+)</name>
        <dbReference type="ChEBI" id="CHEBI:29105"/>
    </ligand>
</feature>
<dbReference type="Pfam" id="PF02748">
    <property type="entry name" value="PyrI_C"/>
    <property type="match status" value="1"/>
</dbReference>
<organism evidence="10 11">
    <name type="scientific">Aciduliprofundum boonei (strain DSM 19572 / T469)</name>
    <dbReference type="NCBI Taxonomy" id="439481"/>
    <lineage>
        <taxon>Archaea</taxon>
        <taxon>Methanobacteriati</taxon>
        <taxon>Thermoplasmatota</taxon>
        <taxon>DHVE2 group</taxon>
        <taxon>Candidatus Aciduliprofundum</taxon>
    </lineage>
</organism>
<sequence length="154" mass="17439">MEEQTLKVQKIRNGIVIDHIPCGMALKVLKILNINGDIGSTVSLVMHVKSRMGCKDVVKIEDRFLDEREIDKIALIAPTATVNVIENYKVVNKHKVELPDEIVGIVKCMNPRCITNQREPVVSEFKVISKNPVILKCKYCEREMGVEDIIENIL</sequence>
<evidence type="ECO:0000259" key="8">
    <source>
        <dbReference type="Pfam" id="PF01948"/>
    </source>
</evidence>
<keyword evidence="4 7" id="KW-0479">Metal-binding</keyword>
<dbReference type="GO" id="GO:0006207">
    <property type="term" value="P:'de novo' pyrimidine nucleobase biosynthetic process"/>
    <property type="evidence" value="ECO:0007669"/>
    <property type="project" value="InterPro"/>
</dbReference>
<keyword evidence="11" id="KW-1185">Reference proteome</keyword>
<dbReference type="SUPFAM" id="SSF57825">
    <property type="entry name" value="Aspartate carbamoyltransferase, Regulatory-chain, C-terminal domain"/>
    <property type="match status" value="1"/>
</dbReference>
<feature type="binding site" evidence="7">
    <location>
        <position position="140"/>
    </location>
    <ligand>
        <name>Zn(2+)</name>
        <dbReference type="ChEBI" id="CHEBI:29105"/>
    </ligand>
</feature>
<evidence type="ECO:0000256" key="7">
    <source>
        <dbReference type="HAMAP-Rule" id="MF_00002"/>
    </source>
</evidence>
<dbReference type="eggNOG" id="arCOG04229">
    <property type="taxonomic scope" value="Archaea"/>
</dbReference>
<dbReference type="InterPro" id="IPR020545">
    <property type="entry name" value="Asp_carbamoyltransf_reg_N"/>
</dbReference>
<feature type="binding site" evidence="7">
    <location>
        <position position="113"/>
    </location>
    <ligand>
        <name>Zn(2+)</name>
        <dbReference type="ChEBI" id="CHEBI:29105"/>
    </ligand>
</feature>
<dbReference type="InterPro" id="IPR036792">
    <property type="entry name" value="Asp_carbatrfase_reg_C_sf"/>
</dbReference>
<dbReference type="HOGENOM" id="CLU_128576_0_0_2"/>
<evidence type="ECO:0000313" key="11">
    <source>
        <dbReference type="Proteomes" id="UP000001400"/>
    </source>
</evidence>
<dbReference type="KEGG" id="abi:Aboo_1120"/>
<evidence type="ECO:0000259" key="9">
    <source>
        <dbReference type="Pfam" id="PF02748"/>
    </source>
</evidence>
<dbReference type="InterPro" id="IPR036793">
    <property type="entry name" value="Asp_carbatrfase_reg_N_sf"/>
</dbReference>
<dbReference type="EMBL" id="CP001941">
    <property type="protein sequence ID" value="ADD08929.1"/>
    <property type="molecule type" value="Genomic_DNA"/>
</dbReference>